<dbReference type="EMBL" id="HACA01005629">
    <property type="protein sequence ID" value="CDW22990.1"/>
    <property type="molecule type" value="Transcribed_RNA"/>
</dbReference>
<evidence type="ECO:0000313" key="1">
    <source>
        <dbReference type="EMBL" id="CDW22990.1"/>
    </source>
</evidence>
<dbReference type="AlphaFoldDB" id="A0A0K2TAZ8"/>
<organism evidence="1">
    <name type="scientific">Lepeophtheirus salmonis</name>
    <name type="common">Salmon louse</name>
    <name type="synonym">Caligus salmonis</name>
    <dbReference type="NCBI Taxonomy" id="72036"/>
    <lineage>
        <taxon>Eukaryota</taxon>
        <taxon>Metazoa</taxon>
        <taxon>Ecdysozoa</taxon>
        <taxon>Arthropoda</taxon>
        <taxon>Crustacea</taxon>
        <taxon>Multicrustacea</taxon>
        <taxon>Hexanauplia</taxon>
        <taxon>Copepoda</taxon>
        <taxon>Siphonostomatoida</taxon>
        <taxon>Caligidae</taxon>
        <taxon>Lepeophtheirus</taxon>
    </lineage>
</organism>
<accession>A0A0K2TAZ8</accession>
<protein>
    <submittedName>
        <fullName evidence="1">Uncharacterized protein</fullName>
    </submittedName>
</protein>
<reference evidence="1" key="1">
    <citation type="submission" date="2014-05" db="EMBL/GenBank/DDBJ databases">
        <authorList>
            <person name="Chronopoulou M."/>
        </authorList>
    </citation>
    <scope>NUCLEOTIDE SEQUENCE</scope>
    <source>
        <tissue evidence="1">Whole organism</tissue>
    </source>
</reference>
<sequence>MPPLPDILERSSSFFLFFFILANLKTNLLEHLTMSVIFIKSPPSAPMRSEMRCIFVCCSLMMMKWLND</sequence>
<name>A0A0K2TAZ8_LEPSM</name>
<proteinExistence type="predicted"/>